<keyword evidence="2" id="KW-1185">Reference proteome</keyword>
<name>A0ABS2QTW1_9BACI</name>
<comment type="caution">
    <text evidence="1">The sequence shown here is derived from an EMBL/GenBank/DDBJ whole genome shotgun (WGS) entry which is preliminary data.</text>
</comment>
<protein>
    <submittedName>
        <fullName evidence="1">Uncharacterized protein</fullName>
    </submittedName>
</protein>
<accession>A0ABS2QTW1</accession>
<dbReference type="Proteomes" id="UP000809829">
    <property type="component" value="Unassembled WGS sequence"/>
</dbReference>
<organism evidence="1 2">
    <name type="scientific">Priestia iocasae</name>
    <dbReference type="NCBI Taxonomy" id="2291674"/>
    <lineage>
        <taxon>Bacteria</taxon>
        <taxon>Bacillati</taxon>
        <taxon>Bacillota</taxon>
        <taxon>Bacilli</taxon>
        <taxon>Bacillales</taxon>
        <taxon>Bacillaceae</taxon>
        <taxon>Priestia</taxon>
    </lineage>
</organism>
<gene>
    <name evidence="1" type="ORF">JOC83_001756</name>
</gene>
<dbReference type="EMBL" id="JAFBFC010000003">
    <property type="protein sequence ID" value="MBM7702909.1"/>
    <property type="molecule type" value="Genomic_DNA"/>
</dbReference>
<reference evidence="1 2" key="1">
    <citation type="submission" date="2021-01" db="EMBL/GenBank/DDBJ databases">
        <title>Genomic Encyclopedia of Type Strains, Phase IV (KMG-IV): sequencing the most valuable type-strain genomes for metagenomic binning, comparative biology and taxonomic classification.</title>
        <authorList>
            <person name="Goeker M."/>
        </authorList>
    </citation>
    <scope>NUCLEOTIDE SEQUENCE [LARGE SCALE GENOMIC DNA]</scope>
    <source>
        <strain evidence="1 2">DSM 104297</strain>
    </source>
</reference>
<dbReference type="RefSeq" id="WP_205186308.1">
    <property type="nucleotide sequence ID" value="NZ_JAFBFC010000003.1"/>
</dbReference>
<evidence type="ECO:0000313" key="2">
    <source>
        <dbReference type="Proteomes" id="UP000809829"/>
    </source>
</evidence>
<evidence type="ECO:0000313" key="1">
    <source>
        <dbReference type="EMBL" id="MBM7702909.1"/>
    </source>
</evidence>
<proteinExistence type="predicted"/>
<sequence>MIENQLKQNVSCFRVFKVYDYVQKMKKTPTRQFFDIDIIGEDFCILCTSPTNIIVSCQLVDELGNSISLPSSLSCQEQSRQDVTVHYLNETIPLQKVRLQQSGYYVIHLTDPARNVTCTSNPIPFSFTENVILCAPPDTTINCEVVDMTCETDLQIEGDTIESLSVSLYFCQRMTSGLSIPIEMKHLDCQPRPDLISISCHNNVIPPSCASIFPDVYTK</sequence>